<feature type="region of interest" description="Disordered" evidence="1">
    <location>
        <begin position="48"/>
        <end position="70"/>
    </location>
</feature>
<dbReference type="PANTHER" id="PTHR21666:SF270">
    <property type="entry name" value="MUREIN HYDROLASE ACTIVATOR ENVC"/>
    <property type="match status" value="1"/>
</dbReference>
<dbReference type="RefSeq" id="WP_130510049.1">
    <property type="nucleotide sequence ID" value="NZ_SHKY01000001.1"/>
</dbReference>
<dbReference type="InterPro" id="IPR011055">
    <property type="entry name" value="Dup_hybrid_motif"/>
</dbReference>
<comment type="caution">
    <text evidence="3">The sequence shown here is derived from an EMBL/GenBank/DDBJ whole genome shotgun (WGS) entry which is preliminary data.</text>
</comment>
<organism evidence="3 4">
    <name type="scientific">Krasilnikovia cinnamomea</name>
    <dbReference type="NCBI Taxonomy" id="349313"/>
    <lineage>
        <taxon>Bacteria</taxon>
        <taxon>Bacillati</taxon>
        <taxon>Actinomycetota</taxon>
        <taxon>Actinomycetes</taxon>
        <taxon>Micromonosporales</taxon>
        <taxon>Micromonosporaceae</taxon>
        <taxon>Krasilnikovia</taxon>
    </lineage>
</organism>
<dbReference type="Proteomes" id="UP000292564">
    <property type="component" value="Unassembled WGS sequence"/>
</dbReference>
<reference evidence="3 4" key="1">
    <citation type="submission" date="2019-02" db="EMBL/GenBank/DDBJ databases">
        <title>Sequencing the genomes of 1000 actinobacteria strains.</title>
        <authorList>
            <person name="Klenk H.-P."/>
        </authorList>
    </citation>
    <scope>NUCLEOTIDE SEQUENCE [LARGE SCALE GENOMIC DNA]</scope>
    <source>
        <strain evidence="3 4">DSM 45162</strain>
    </source>
</reference>
<dbReference type="Gene3D" id="2.70.70.10">
    <property type="entry name" value="Glucose Permease (Domain IIA)"/>
    <property type="match status" value="1"/>
</dbReference>
<feature type="compositionally biased region" description="Low complexity" evidence="1">
    <location>
        <begin position="48"/>
        <end position="62"/>
    </location>
</feature>
<dbReference type="AlphaFoldDB" id="A0A4Q7ZL08"/>
<evidence type="ECO:0000313" key="4">
    <source>
        <dbReference type="Proteomes" id="UP000292564"/>
    </source>
</evidence>
<dbReference type="CDD" id="cd12797">
    <property type="entry name" value="M23_peptidase"/>
    <property type="match status" value="1"/>
</dbReference>
<dbReference type="InterPro" id="IPR050570">
    <property type="entry name" value="Cell_wall_metabolism_enzyme"/>
</dbReference>
<proteinExistence type="predicted"/>
<accession>A0A4Q7ZL08</accession>
<dbReference type="SUPFAM" id="SSF51261">
    <property type="entry name" value="Duplicated hybrid motif"/>
    <property type="match status" value="1"/>
</dbReference>
<dbReference type="EMBL" id="SHKY01000001">
    <property type="protein sequence ID" value="RZU51254.1"/>
    <property type="molecule type" value="Genomic_DNA"/>
</dbReference>
<dbReference type="GO" id="GO:0004222">
    <property type="term" value="F:metalloendopeptidase activity"/>
    <property type="evidence" value="ECO:0007669"/>
    <property type="project" value="TreeGrafter"/>
</dbReference>
<gene>
    <name evidence="3" type="ORF">EV385_3064</name>
</gene>
<sequence length="363" mass="37730">MTTRLLSWIAAAVAGTILLCSGVATTLMFGGDGAAIAACYTKASAAPSGPSAAEPSAHSPNPGGIGPIGEWNGEQVGNAAIIISVGMRLHIPPRGWVIAVATAMQESSLINTPGGDRDSIGLFQQRPSQGWGTPAQLHDPQYAATRFYQKLQTIDGWQAMPLTEAAQKVQISAYPDAYAKWEDDATRLVAALTGVSAGLAACAATVSAQGWTQPVHGKVGSGFRTADRPAHDGVDLIVPKGTPIHAASTGTVSRVRCNAIDVRTGGDWGCDRDGDPNLTRGCGWYVDIDHVNGIVTRYCHQLIQPYVHVGQHVNAGDVIGISGSSGHSSGPHVHYEVHHGDHTSATAVDPVTFMASVGAPLNQ</sequence>
<dbReference type="InterPro" id="IPR016047">
    <property type="entry name" value="M23ase_b-sheet_dom"/>
</dbReference>
<dbReference type="Pfam" id="PF01551">
    <property type="entry name" value="Peptidase_M23"/>
    <property type="match status" value="1"/>
</dbReference>
<feature type="domain" description="M23ase beta-sheet core" evidence="2">
    <location>
        <begin position="231"/>
        <end position="341"/>
    </location>
</feature>
<dbReference type="OrthoDB" id="5496837at2"/>
<evidence type="ECO:0000313" key="3">
    <source>
        <dbReference type="EMBL" id="RZU51254.1"/>
    </source>
</evidence>
<name>A0A4Q7ZL08_9ACTN</name>
<dbReference type="PANTHER" id="PTHR21666">
    <property type="entry name" value="PEPTIDASE-RELATED"/>
    <property type="match status" value="1"/>
</dbReference>
<evidence type="ECO:0000259" key="2">
    <source>
        <dbReference type="Pfam" id="PF01551"/>
    </source>
</evidence>
<protein>
    <submittedName>
        <fullName evidence="3">Peptidase M23-like protein</fullName>
    </submittedName>
</protein>
<evidence type="ECO:0000256" key="1">
    <source>
        <dbReference type="SAM" id="MobiDB-lite"/>
    </source>
</evidence>
<keyword evidence="4" id="KW-1185">Reference proteome</keyword>